<keyword evidence="5" id="KW-1185">Reference proteome</keyword>
<dbReference type="GO" id="GO:0005923">
    <property type="term" value="C:bicellular tight junction"/>
    <property type="evidence" value="ECO:0007669"/>
    <property type="project" value="TreeGrafter"/>
</dbReference>
<feature type="compositionally biased region" description="Acidic residues" evidence="2">
    <location>
        <begin position="195"/>
        <end position="244"/>
    </location>
</feature>
<evidence type="ECO:0000313" key="4">
    <source>
        <dbReference type="EMBL" id="KAK0136398.1"/>
    </source>
</evidence>
<dbReference type="GO" id="GO:0016459">
    <property type="term" value="C:myosin complex"/>
    <property type="evidence" value="ECO:0007669"/>
    <property type="project" value="InterPro"/>
</dbReference>
<dbReference type="PANTHER" id="PTHR46349">
    <property type="entry name" value="CINGULIN-LIKE PROTEIN 1-RELATED"/>
    <property type="match status" value="1"/>
</dbReference>
<gene>
    <name evidence="4" type="primary">cgn_1</name>
    <name evidence="4" type="ORF">N1851_027690</name>
</gene>
<accession>A0AA47NTB5</accession>
<dbReference type="EMBL" id="JAOPHQ010005162">
    <property type="protein sequence ID" value="KAK0136398.1"/>
    <property type="molecule type" value="Genomic_DNA"/>
</dbReference>
<evidence type="ECO:0000259" key="3">
    <source>
        <dbReference type="Pfam" id="PF01576"/>
    </source>
</evidence>
<dbReference type="Pfam" id="PF01576">
    <property type="entry name" value="Myosin_tail_1"/>
    <property type="match status" value="1"/>
</dbReference>
<evidence type="ECO:0000256" key="2">
    <source>
        <dbReference type="SAM" id="MobiDB-lite"/>
    </source>
</evidence>
<dbReference type="PANTHER" id="PTHR46349:SF5">
    <property type="entry name" value="CINGULIN"/>
    <property type="match status" value="1"/>
</dbReference>
<evidence type="ECO:0000256" key="1">
    <source>
        <dbReference type="ARBA" id="ARBA00023054"/>
    </source>
</evidence>
<dbReference type="GO" id="GO:0008017">
    <property type="term" value="F:microtubule binding"/>
    <property type="evidence" value="ECO:0007669"/>
    <property type="project" value="TreeGrafter"/>
</dbReference>
<evidence type="ECO:0000313" key="5">
    <source>
        <dbReference type="Proteomes" id="UP001174136"/>
    </source>
</evidence>
<feature type="region of interest" description="Disordered" evidence="2">
    <location>
        <begin position="187"/>
        <end position="248"/>
    </location>
</feature>
<reference evidence="4" key="1">
    <citation type="journal article" date="2023" name="Front. Mar. Sci.">
        <title>A new Merluccius polli reference genome to investigate the effects of global change in West African waters.</title>
        <authorList>
            <person name="Mateo J.L."/>
            <person name="Blanco-Fernandez C."/>
            <person name="Garcia-Vazquez E."/>
            <person name="Machado-Schiaffino G."/>
        </authorList>
    </citation>
    <scope>NUCLEOTIDE SEQUENCE</scope>
    <source>
        <strain evidence="4">C29</strain>
        <tissue evidence="4">Fin</tissue>
    </source>
</reference>
<proteinExistence type="predicted"/>
<feature type="region of interest" description="Disordered" evidence="2">
    <location>
        <begin position="506"/>
        <end position="531"/>
    </location>
</feature>
<comment type="caution">
    <text evidence="4">The sequence shown here is derived from an EMBL/GenBank/DDBJ whole genome shotgun (WGS) entry which is preliminary data.</text>
</comment>
<dbReference type="GO" id="GO:0000226">
    <property type="term" value="P:microtubule cytoskeleton organization"/>
    <property type="evidence" value="ECO:0007669"/>
    <property type="project" value="TreeGrafter"/>
</dbReference>
<sequence>MIKANFMACRYAVVGAVDGTHIKIIAPSKDDDVFVNRNKRSTHDSCILMENGLRQLFERHHVPLGVNCWVTVAIPARHLDTLSQSTTGSTVKSTQKYTKCCGERNWADEMSISCPAQRNTPEPREGKYSDHCMRHSPQPMELMMGDSRQSVMGLQTQLEDYRDRSKKDLLEAQRCSKDRLAELHRAQTNLKAQQDEDDAVVYGDDEEEDGDDGHGDGDDENDGDDDEDDAVVYGDEEEEEEEEDVSRLKKELLACSEERDGAQLERDLLSGRLKHLEEELEAEKNTYTDRSREVRSLEDQLKTLEIELDEEKSSVELLNDRITRSREQVDQLRSELMQERSARHDLEMDKSSMERQLKELKSRVADMETPSRPSAGIALLEKKVQELEETLHSEEREKTTIMASQRRMERKLKDLNATLDQERNQSAEQKDQLSLRVKALKRQVDESECEVERLEGVRRKGLRELEEQQEQREVLQAKVTALEAELKRKVQHTRSLVLSSVNLSSEDEDGFYDNSSLGGIHAESNLQNSNC</sequence>
<protein>
    <submittedName>
        <fullName evidence="4">Cingulin</fullName>
    </submittedName>
</protein>
<organism evidence="4 5">
    <name type="scientific">Merluccius polli</name>
    <name type="common">Benguela hake</name>
    <name type="synonym">Merluccius cadenati</name>
    <dbReference type="NCBI Taxonomy" id="89951"/>
    <lineage>
        <taxon>Eukaryota</taxon>
        <taxon>Metazoa</taxon>
        <taxon>Chordata</taxon>
        <taxon>Craniata</taxon>
        <taxon>Vertebrata</taxon>
        <taxon>Euteleostomi</taxon>
        <taxon>Actinopterygii</taxon>
        <taxon>Neopterygii</taxon>
        <taxon>Teleostei</taxon>
        <taxon>Neoteleostei</taxon>
        <taxon>Acanthomorphata</taxon>
        <taxon>Zeiogadaria</taxon>
        <taxon>Gadariae</taxon>
        <taxon>Gadiformes</taxon>
        <taxon>Gadoidei</taxon>
        <taxon>Merlucciidae</taxon>
        <taxon>Merluccius</taxon>
    </lineage>
</organism>
<dbReference type="InterPro" id="IPR002928">
    <property type="entry name" value="Myosin_tail"/>
</dbReference>
<name>A0AA47NTB5_MERPO</name>
<keyword evidence="1" id="KW-0175">Coiled coil</keyword>
<dbReference type="AlphaFoldDB" id="A0AA47NTB5"/>
<feature type="domain" description="Myosin tail" evidence="3">
    <location>
        <begin position="241"/>
        <end position="485"/>
    </location>
</feature>
<dbReference type="Proteomes" id="UP001174136">
    <property type="component" value="Unassembled WGS sequence"/>
</dbReference>